<sequence>MDLSSLIGLLLGVLWMRTVFATDDFRYVLVKEGIGADHHIHGNENITDCAFIAFSQKSAAFYHFSNTSGTYCGIVDKVSIEPKKDPNILYYLIDADLSEIEICPNGAQSACDVAQEAKSCGYDNSICDALKEIVCSCQWANNSNCLFRQITVIQAKKSSRTRSVPRDRKFSREKKIAASSLLTKMDEKSAANIYGTTKMDGSIVVRRISLAAERGRKPRNPGQMKKLCTDIKSLPVQIENKQQNDDLNSLDKWNMALIGLHIPKGQPWEKNGFRWLSDGSKPSYTNWGVGEPNNVVPHEMFVRAHKAGGTWFDITNTDVWLPNYIICMADAHLGVDEQQ</sequence>
<accession>A0A1I8ARS4</accession>
<proteinExistence type="predicted"/>
<evidence type="ECO:0000256" key="1">
    <source>
        <dbReference type="SAM" id="SignalP"/>
    </source>
</evidence>
<feature type="chain" id="PRO_5009315029" evidence="1">
    <location>
        <begin position="22"/>
        <end position="339"/>
    </location>
</feature>
<dbReference type="InterPro" id="IPR016187">
    <property type="entry name" value="CTDL_fold"/>
</dbReference>
<name>A0A1I8ARS4_9BILA</name>
<protein>
    <submittedName>
        <fullName evidence="3">C-type lectin domain-containing protein</fullName>
    </submittedName>
</protein>
<dbReference type="SUPFAM" id="SSF56436">
    <property type="entry name" value="C-type lectin-like"/>
    <property type="match status" value="1"/>
</dbReference>
<dbReference type="WBParaSite" id="L893_g8792.t1">
    <property type="protein sequence ID" value="L893_g8792.t1"/>
    <property type="gene ID" value="L893_g8792"/>
</dbReference>
<dbReference type="AlphaFoldDB" id="A0A1I8ARS4"/>
<organism evidence="2 3">
    <name type="scientific">Steinernema glaseri</name>
    <dbReference type="NCBI Taxonomy" id="37863"/>
    <lineage>
        <taxon>Eukaryota</taxon>
        <taxon>Metazoa</taxon>
        <taxon>Ecdysozoa</taxon>
        <taxon>Nematoda</taxon>
        <taxon>Chromadorea</taxon>
        <taxon>Rhabditida</taxon>
        <taxon>Tylenchina</taxon>
        <taxon>Panagrolaimomorpha</taxon>
        <taxon>Strongyloidoidea</taxon>
        <taxon>Steinernematidae</taxon>
        <taxon>Steinernema</taxon>
    </lineage>
</organism>
<evidence type="ECO:0000313" key="3">
    <source>
        <dbReference type="WBParaSite" id="L893_g8792.t1"/>
    </source>
</evidence>
<dbReference type="Gene3D" id="3.10.100.10">
    <property type="entry name" value="Mannose-Binding Protein A, subunit A"/>
    <property type="match status" value="1"/>
</dbReference>
<dbReference type="Proteomes" id="UP000095287">
    <property type="component" value="Unplaced"/>
</dbReference>
<feature type="signal peptide" evidence="1">
    <location>
        <begin position="1"/>
        <end position="21"/>
    </location>
</feature>
<dbReference type="InterPro" id="IPR016186">
    <property type="entry name" value="C-type_lectin-like/link_sf"/>
</dbReference>
<keyword evidence="1" id="KW-0732">Signal</keyword>
<reference evidence="3" key="1">
    <citation type="submission" date="2016-11" db="UniProtKB">
        <authorList>
            <consortium name="WormBaseParasite"/>
        </authorList>
    </citation>
    <scope>IDENTIFICATION</scope>
</reference>
<keyword evidence="2" id="KW-1185">Reference proteome</keyword>
<evidence type="ECO:0000313" key="2">
    <source>
        <dbReference type="Proteomes" id="UP000095287"/>
    </source>
</evidence>